<evidence type="ECO:0000313" key="6">
    <source>
        <dbReference type="EMBL" id="NYA69629.1"/>
    </source>
</evidence>
<comment type="similarity">
    <text evidence="1">Belongs to the peptidase S33 family.</text>
</comment>
<dbReference type="GO" id="GO:0097176">
    <property type="term" value="P:epoxide metabolic process"/>
    <property type="evidence" value="ECO:0007669"/>
    <property type="project" value="TreeGrafter"/>
</dbReference>
<sequence>MRTAQTTIVPTVDDPQAIRPFEVQFLQNDLDDLRQRVTATRFPEKETVDDNSQGIPLKTVKAIAKYWANDYDFGKLQRKLNAYPQFVTEIGGLDIHFIHVRAKERNALPIIITHGWPGSVLHQMKIICALANPTSYGGKAEDAFDVIIPSIPGFGFSGKPNATGWNPTRIASAWIELMKRLGYDRFVAQGGDWGALITEQIGVLAPPELIGLHTNMPAAVPAYIDRAAAFGEALPSEIPSEERQAYEDLAFVYKRVYYAHYMASRPQTLAALADSPVGMAAFMADFDARGLELIQRAFDGVEEGISRDDLLDNFSLFWLTNTAVSAGRIYWENKLPYFSPKGIEVPVAVSVFPDELYRCPKSWAEVAYPNLIHYNKLEKGGHFPAWEQPEIFVDELRNALRKLRTTKRSHENYSITI</sequence>
<organism evidence="6 7">
    <name type="scientific">Flavobacterium agri</name>
    <dbReference type="NCBI Taxonomy" id="2743471"/>
    <lineage>
        <taxon>Bacteria</taxon>
        <taxon>Pseudomonadati</taxon>
        <taxon>Bacteroidota</taxon>
        <taxon>Flavobacteriia</taxon>
        <taxon>Flavobacteriales</taxon>
        <taxon>Flavobacteriaceae</taxon>
        <taxon>Flavobacterium</taxon>
    </lineage>
</organism>
<dbReference type="Proteomes" id="UP000535020">
    <property type="component" value="Unassembled WGS sequence"/>
</dbReference>
<dbReference type="SUPFAM" id="SSF53474">
    <property type="entry name" value="alpha/beta-Hydrolases"/>
    <property type="match status" value="1"/>
</dbReference>
<reference evidence="6 7" key="1">
    <citation type="submission" date="2020-07" db="EMBL/GenBank/DDBJ databases">
        <authorList>
            <person name="Sun Q."/>
        </authorList>
    </citation>
    <scope>NUCLEOTIDE SEQUENCE [LARGE SCALE GENOMIC DNA]</scope>
    <source>
        <strain evidence="6 7">MAH-1</strain>
    </source>
</reference>
<accession>A0A7Y8XZ70</accession>
<dbReference type="PIRSF" id="PIRSF001112">
    <property type="entry name" value="Epoxide_hydrolase"/>
    <property type="match status" value="1"/>
</dbReference>
<feature type="domain" description="Epoxide hydrolase N-terminal" evidence="5">
    <location>
        <begin position="18"/>
        <end position="121"/>
    </location>
</feature>
<dbReference type="InterPro" id="IPR029058">
    <property type="entry name" value="AB_hydrolase_fold"/>
</dbReference>
<keyword evidence="3 6" id="KW-0378">Hydrolase</keyword>
<evidence type="ECO:0000256" key="2">
    <source>
        <dbReference type="ARBA" id="ARBA00022797"/>
    </source>
</evidence>
<comment type="caution">
    <text evidence="6">The sequence shown here is derived from an EMBL/GenBank/DDBJ whole genome shotgun (WGS) entry which is preliminary data.</text>
</comment>
<feature type="active site" description="Proton donor" evidence="4">
    <location>
        <position position="330"/>
    </location>
</feature>
<feature type="active site" description="Nucleophile" evidence="4">
    <location>
        <position position="192"/>
    </location>
</feature>
<evidence type="ECO:0000256" key="4">
    <source>
        <dbReference type="PIRSR" id="PIRSR001112-1"/>
    </source>
</evidence>
<evidence type="ECO:0000313" key="7">
    <source>
        <dbReference type="Proteomes" id="UP000535020"/>
    </source>
</evidence>
<dbReference type="Gene3D" id="3.40.50.1820">
    <property type="entry name" value="alpha/beta hydrolase"/>
    <property type="match status" value="1"/>
</dbReference>
<dbReference type="Pfam" id="PF06441">
    <property type="entry name" value="EHN"/>
    <property type="match status" value="1"/>
</dbReference>
<evidence type="ECO:0000259" key="5">
    <source>
        <dbReference type="Pfam" id="PF06441"/>
    </source>
</evidence>
<evidence type="ECO:0000256" key="3">
    <source>
        <dbReference type="ARBA" id="ARBA00022801"/>
    </source>
</evidence>
<dbReference type="InterPro" id="IPR010497">
    <property type="entry name" value="Epoxide_hydro_N"/>
</dbReference>
<dbReference type="GO" id="GO:0004301">
    <property type="term" value="F:epoxide hydrolase activity"/>
    <property type="evidence" value="ECO:0007669"/>
    <property type="project" value="TreeGrafter"/>
</dbReference>
<keyword evidence="2" id="KW-0058">Aromatic hydrocarbons catabolism</keyword>
<proteinExistence type="inferred from homology"/>
<feature type="active site" description="Proton acceptor" evidence="4">
    <location>
        <position position="382"/>
    </location>
</feature>
<dbReference type="PRINTS" id="PR00412">
    <property type="entry name" value="EPOXHYDRLASE"/>
</dbReference>
<evidence type="ECO:0000256" key="1">
    <source>
        <dbReference type="ARBA" id="ARBA00010088"/>
    </source>
</evidence>
<dbReference type="InterPro" id="IPR000639">
    <property type="entry name" value="Epox_hydrolase-like"/>
</dbReference>
<protein>
    <submittedName>
        <fullName evidence="6">Epoxide hydrolase</fullName>
    </submittedName>
</protein>
<gene>
    <name evidence="6" type="ORF">HZF10_01760</name>
</gene>
<keyword evidence="7" id="KW-1185">Reference proteome</keyword>
<dbReference type="PANTHER" id="PTHR21661">
    <property type="entry name" value="EPOXIDE HYDROLASE 1-RELATED"/>
    <property type="match status" value="1"/>
</dbReference>
<dbReference type="RefSeq" id="WP_176004453.1">
    <property type="nucleotide sequence ID" value="NZ_JABWMI010000003.1"/>
</dbReference>
<dbReference type="EMBL" id="JACBJI010000001">
    <property type="protein sequence ID" value="NYA69629.1"/>
    <property type="molecule type" value="Genomic_DNA"/>
</dbReference>
<dbReference type="InterPro" id="IPR016292">
    <property type="entry name" value="Epoxide_hydrolase"/>
</dbReference>
<dbReference type="PANTHER" id="PTHR21661:SF35">
    <property type="entry name" value="EPOXIDE HYDROLASE"/>
    <property type="match status" value="1"/>
</dbReference>
<dbReference type="AlphaFoldDB" id="A0A7Y8XZ70"/>
<name>A0A7Y8XZ70_9FLAO</name>